<name>A0A346RGJ0_9COLE</name>
<dbReference type="EMBL" id="MG193373">
    <property type="protein sequence ID" value="AXS65187.1"/>
    <property type="molecule type" value="Genomic_DNA"/>
</dbReference>
<proteinExistence type="inferred from homology"/>
<evidence type="ECO:0000256" key="1">
    <source>
        <dbReference type="ARBA" id="ARBA00004304"/>
    </source>
</evidence>
<keyword evidence="11 13" id="KW-0472">Membrane</keyword>
<evidence type="ECO:0000256" key="3">
    <source>
        <dbReference type="ARBA" id="ARBA00011291"/>
    </source>
</evidence>
<evidence type="ECO:0000256" key="12">
    <source>
        <dbReference type="RuleBase" id="RU003661"/>
    </source>
</evidence>
<protein>
    <recommendedName>
        <fullName evidence="12">ATP synthase complex subunit 8</fullName>
    </recommendedName>
</protein>
<evidence type="ECO:0000256" key="8">
    <source>
        <dbReference type="ARBA" id="ARBA00022989"/>
    </source>
</evidence>
<keyword evidence="7 12" id="KW-0375">Hydrogen ion transport</keyword>
<accession>A0A346RGJ0</accession>
<feature type="transmembrane region" description="Helical" evidence="13">
    <location>
        <begin position="6"/>
        <end position="29"/>
    </location>
</feature>
<evidence type="ECO:0000256" key="6">
    <source>
        <dbReference type="ARBA" id="ARBA00022692"/>
    </source>
</evidence>
<organism evidence="14">
    <name type="scientific">Coleoptera sp. 14 KM-2017</name>
    <dbReference type="NCBI Taxonomy" id="2219317"/>
    <lineage>
        <taxon>Eukaryota</taxon>
        <taxon>Metazoa</taxon>
        <taxon>Ecdysozoa</taxon>
        <taxon>Arthropoda</taxon>
        <taxon>Hexapoda</taxon>
        <taxon>Insecta</taxon>
        <taxon>Pterygota</taxon>
        <taxon>Neoptera</taxon>
        <taxon>Endopterygota</taxon>
        <taxon>Coleoptera</taxon>
    </lineage>
</organism>
<evidence type="ECO:0000256" key="11">
    <source>
        <dbReference type="ARBA" id="ARBA00023136"/>
    </source>
</evidence>
<comment type="similarity">
    <text evidence="2 12">Belongs to the ATPase protein 8 family.</text>
</comment>
<gene>
    <name evidence="14" type="primary">atp8</name>
</gene>
<evidence type="ECO:0000256" key="2">
    <source>
        <dbReference type="ARBA" id="ARBA00008892"/>
    </source>
</evidence>
<evidence type="ECO:0000256" key="13">
    <source>
        <dbReference type="SAM" id="Phobius"/>
    </source>
</evidence>
<dbReference type="Pfam" id="PF00895">
    <property type="entry name" value="ATP-synt_8"/>
    <property type="match status" value="1"/>
</dbReference>
<keyword evidence="9 12" id="KW-0406">Ion transport</keyword>
<evidence type="ECO:0000256" key="5">
    <source>
        <dbReference type="ARBA" id="ARBA00022547"/>
    </source>
</evidence>
<comment type="subunit">
    <text evidence="3">F-type ATPases have 2 components, CF(1) - the catalytic core - and CF(0) - the membrane proton channel.</text>
</comment>
<dbReference type="AlphaFoldDB" id="A0A346RGJ0"/>
<dbReference type="GO" id="GO:0015986">
    <property type="term" value="P:proton motive force-driven ATP synthesis"/>
    <property type="evidence" value="ECO:0007669"/>
    <property type="project" value="InterPro"/>
</dbReference>
<evidence type="ECO:0000256" key="7">
    <source>
        <dbReference type="ARBA" id="ARBA00022781"/>
    </source>
</evidence>
<dbReference type="GO" id="GO:0045259">
    <property type="term" value="C:proton-transporting ATP synthase complex"/>
    <property type="evidence" value="ECO:0007669"/>
    <property type="project" value="UniProtKB-KW"/>
</dbReference>
<keyword evidence="10 12" id="KW-0496">Mitochondrion</keyword>
<sequence>MPQMSPLSWLTLLIEFSLIFLMLNSMNYFSFNYMFKMIKTSKKTLQINWKW</sequence>
<dbReference type="GO" id="GO:0015078">
    <property type="term" value="F:proton transmembrane transporter activity"/>
    <property type="evidence" value="ECO:0007669"/>
    <property type="project" value="InterPro"/>
</dbReference>
<keyword evidence="8 13" id="KW-1133">Transmembrane helix</keyword>
<keyword evidence="6 12" id="KW-0812">Transmembrane</keyword>
<evidence type="ECO:0000256" key="10">
    <source>
        <dbReference type="ARBA" id="ARBA00023128"/>
    </source>
</evidence>
<comment type="subcellular location">
    <subcellularLocation>
        <location evidence="1 12">Mitochondrion membrane</location>
        <topology evidence="1 12">Single-pass membrane protein</topology>
    </subcellularLocation>
</comment>
<keyword evidence="4 12" id="KW-0813">Transport</keyword>
<geneLocation type="mitochondrion" evidence="14"/>
<dbReference type="GO" id="GO:0031966">
    <property type="term" value="C:mitochondrial membrane"/>
    <property type="evidence" value="ECO:0007669"/>
    <property type="project" value="UniProtKB-SubCell"/>
</dbReference>
<keyword evidence="5 12" id="KW-0138">CF(0)</keyword>
<evidence type="ECO:0000313" key="14">
    <source>
        <dbReference type="EMBL" id="AXS65187.1"/>
    </source>
</evidence>
<evidence type="ECO:0000256" key="9">
    <source>
        <dbReference type="ARBA" id="ARBA00023065"/>
    </source>
</evidence>
<evidence type="ECO:0000256" key="4">
    <source>
        <dbReference type="ARBA" id="ARBA00022448"/>
    </source>
</evidence>
<reference evidence="14" key="1">
    <citation type="journal article" date="2018" name="J. ISSAAS">
        <title>The contribution of mitochondrial metagenomics to large-scale data mining and phylogenetic analysis of Coleoptera.</title>
        <authorList>
            <person name="Miller K."/>
            <person name="Linard B."/>
            <person name="Motyka M."/>
            <person name="Bocek M."/>
            <person name="Vogler A.P."/>
        </authorList>
    </citation>
    <scope>NUCLEOTIDE SEQUENCE</scope>
</reference>
<dbReference type="InterPro" id="IPR001421">
    <property type="entry name" value="ATP8_metazoa"/>
</dbReference>